<keyword evidence="3" id="KW-1185">Reference proteome</keyword>
<protein>
    <submittedName>
        <fullName evidence="2">Ubiquinone biosynthesis protein UbiE</fullName>
    </submittedName>
</protein>
<dbReference type="OrthoDB" id="9782767at2"/>
<keyword evidence="2" id="KW-0830">Ubiquinone</keyword>
<sequence>MDKNLKLYYEEFHLKTREMPIEIMKQQSRIKVLKELLPTKKGDNNILFVGCGTGDELLIIKENKELVIGLDISYTALRKAKMKNQNFIFIQGDAHYIPFRKNSFNIIICSEVLEHLSNTEKCISEIYRVLREQGIFILTVPNWISLFGLFRKVGEIIIQSKLTSDNQPIDNWFTPSKLRNLIKKYFTIIEDRGIWYYPPTGKGGRRIPDKFIYPVFKFLMPLNNSLSKIIPNFGHCLALKCQKRTIKRI</sequence>
<dbReference type="AlphaFoldDB" id="A0A7U4QJM2"/>
<proteinExistence type="predicted"/>
<dbReference type="RefSeq" id="WP_066061201.1">
    <property type="nucleotide sequence ID" value="NZ_CP013015.1"/>
</dbReference>
<evidence type="ECO:0000313" key="2">
    <source>
        <dbReference type="EMBL" id="AMM40583.1"/>
    </source>
</evidence>
<dbReference type="EMBL" id="CP013015">
    <property type="protein sequence ID" value="AMM40583.1"/>
    <property type="molecule type" value="Genomic_DNA"/>
</dbReference>
<evidence type="ECO:0000259" key="1">
    <source>
        <dbReference type="Pfam" id="PF08241"/>
    </source>
</evidence>
<name>A0A7U4QJM2_DESA2</name>
<dbReference type="InterPro" id="IPR013216">
    <property type="entry name" value="Methyltransf_11"/>
</dbReference>
<dbReference type="KEGG" id="daw:HS1_000779"/>
<organism evidence="2 3">
    <name type="scientific">Desulfofervidus auxilii</name>
    <dbReference type="NCBI Taxonomy" id="1621989"/>
    <lineage>
        <taxon>Bacteria</taxon>
        <taxon>Pseudomonadati</taxon>
        <taxon>Thermodesulfobacteriota</taxon>
        <taxon>Candidatus Desulfofervidia</taxon>
        <taxon>Candidatus Desulfofervidales</taxon>
        <taxon>Candidatus Desulfofervidaceae</taxon>
        <taxon>Candidatus Desulfofervidus</taxon>
    </lineage>
</organism>
<feature type="domain" description="Methyltransferase type 11" evidence="1">
    <location>
        <begin position="49"/>
        <end position="138"/>
    </location>
</feature>
<dbReference type="Gene3D" id="3.40.50.150">
    <property type="entry name" value="Vaccinia Virus protein VP39"/>
    <property type="match status" value="1"/>
</dbReference>
<reference evidence="2 3" key="1">
    <citation type="submission" date="2015-10" db="EMBL/GenBank/DDBJ databases">
        <title>Candidatus Desulfofervidus auxilii, a hydrogenotrophic sulfate-reducing bacterium involved in the thermophilic anaerobic oxidation of methane.</title>
        <authorList>
            <person name="Krukenberg V."/>
            <person name="Richter M."/>
            <person name="Wegener G."/>
        </authorList>
    </citation>
    <scope>NUCLEOTIDE SEQUENCE [LARGE SCALE GENOMIC DNA]</scope>
    <source>
        <strain evidence="2 3">HS1</strain>
    </source>
</reference>
<gene>
    <name evidence="2" type="ORF">HS1_000779</name>
</gene>
<dbReference type="SUPFAM" id="SSF53335">
    <property type="entry name" value="S-adenosyl-L-methionine-dependent methyltransferases"/>
    <property type="match status" value="1"/>
</dbReference>
<dbReference type="InterPro" id="IPR029063">
    <property type="entry name" value="SAM-dependent_MTases_sf"/>
</dbReference>
<dbReference type="PANTHER" id="PTHR43861">
    <property type="entry name" value="TRANS-ACONITATE 2-METHYLTRANSFERASE-RELATED"/>
    <property type="match status" value="1"/>
</dbReference>
<dbReference type="Pfam" id="PF08241">
    <property type="entry name" value="Methyltransf_11"/>
    <property type="match status" value="1"/>
</dbReference>
<dbReference type="CDD" id="cd02440">
    <property type="entry name" value="AdoMet_MTases"/>
    <property type="match status" value="1"/>
</dbReference>
<dbReference type="GO" id="GO:0008757">
    <property type="term" value="F:S-adenosylmethionine-dependent methyltransferase activity"/>
    <property type="evidence" value="ECO:0007669"/>
    <property type="project" value="InterPro"/>
</dbReference>
<accession>A0A7U4QJM2</accession>
<dbReference type="Proteomes" id="UP000070560">
    <property type="component" value="Chromosome"/>
</dbReference>
<evidence type="ECO:0000313" key="3">
    <source>
        <dbReference type="Proteomes" id="UP000070560"/>
    </source>
</evidence>